<comment type="caution">
    <text evidence="1">The sequence shown here is derived from an EMBL/GenBank/DDBJ whole genome shotgun (WGS) entry which is preliminary data.</text>
</comment>
<sequence>MLSLALLKKHNIQNNKEHTRLLTKEEEGFIAGCKGNINYGGQKQLSGKQLKRLEVLLKRFIHKLDTLQKIKLKMVTNKKKDNK</sequence>
<dbReference type="AlphaFoldDB" id="A0A0F9M025"/>
<proteinExistence type="predicted"/>
<reference evidence="1" key="1">
    <citation type="journal article" date="2015" name="Nature">
        <title>Complex archaea that bridge the gap between prokaryotes and eukaryotes.</title>
        <authorList>
            <person name="Spang A."/>
            <person name="Saw J.H."/>
            <person name="Jorgensen S.L."/>
            <person name="Zaremba-Niedzwiedzka K."/>
            <person name="Martijn J."/>
            <person name="Lind A.E."/>
            <person name="van Eijk R."/>
            <person name="Schleper C."/>
            <person name="Guy L."/>
            <person name="Ettema T.J."/>
        </authorList>
    </citation>
    <scope>NUCLEOTIDE SEQUENCE</scope>
</reference>
<name>A0A0F9M025_9ZZZZ</name>
<dbReference type="EMBL" id="LAZR01005343">
    <property type="protein sequence ID" value="KKN00715.1"/>
    <property type="molecule type" value="Genomic_DNA"/>
</dbReference>
<evidence type="ECO:0000313" key="1">
    <source>
        <dbReference type="EMBL" id="KKN00715.1"/>
    </source>
</evidence>
<accession>A0A0F9M025</accession>
<protein>
    <submittedName>
        <fullName evidence="1">Uncharacterized protein</fullName>
    </submittedName>
</protein>
<organism evidence="1">
    <name type="scientific">marine sediment metagenome</name>
    <dbReference type="NCBI Taxonomy" id="412755"/>
    <lineage>
        <taxon>unclassified sequences</taxon>
        <taxon>metagenomes</taxon>
        <taxon>ecological metagenomes</taxon>
    </lineage>
</organism>
<gene>
    <name evidence="1" type="ORF">LCGC14_1135150</name>
</gene>